<feature type="domain" description="PilZ" evidence="1">
    <location>
        <begin position="3"/>
        <end position="81"/>
    </location>
</feature>
<dbReference type="Pfam" id="PF07238">
    <property type="entry name" value="PilZ"/>
    <property type="match status" value="1"/>
</dbReference>
<gene>
    <name evidence="2" type="ORF">GR303_14210</name>
</gene>
<dbReference type="Gene3D" id="2.40.10.220">
    <property type="entry name" value="predicted glycosyltransferase like domains"/>
    <property type="match status" value="1"/>
</dbReference>
<keyword evidence="3" id="KW-1185">Reference proteome</keyword>
<evidence type="ECO:0000313" key="3">
    <source>
        <dbReference type="Proteomes" id="UP000818323"/>
    </source>
</evidence>
<reference evidence="2 3" key="1">
    <citation type="submission" date="2020-01" db="EMBL/GenBank/DDBJ databases">
        <title>Microvirga sp. nov., an arsenate reduction bacterium isolated from Tibet hotspring sediments.</title>
        <authorList>
            <person name="Yuan C.-G."/>
        </authorList>
    </citation>
    <scope>NUCLEOTIDE SEQUENCE [LARGE SCALE GENOMIC DNA]</scope>
    <source>
        <strain evidence="2 3">SYSU G3D203</strain>
    </source>
</reference>
<organism evidence="2 3">
    <name type="scientific">Microvirga arsenatis</name>
    <dbReference type="NCBI Taxonomy" id="2692265"/>
    <lineage>
        <taxon>Bacteria</taxon>
        <taxon>Pseudomonadati</taxon>
        <taxon>Pseudomonadota</taxon>
        <taxon>Alphaproteobacteria</taxon>
        <taxon>Hyphomicrobiales</taxon>
        <taxon>Methylobacteriaceae</taxon>
        <taxon>Microvirga</taxon>
    </lineage>
</organism>
<dbReference type="RefSeq" id="WP_161722910.1">
    <property type="nucleotide sequence ID" value="NZ_JAAAXI010000006.1"/>
</dbReference>
<evidence type="ECO:0000259" key="1">
    <source>
        <dbReference type="Pfam" id="PF07238"/>
    </source>
</evidence>
<dbReference type="EMBL" id="JAAAXJ010000007">
    <property type="protein sequence ID" value="NBJ25510.1"/>
    <property type="molecule type" value="Genomic_DNA"/>
</dbReference>
<sequence>MPERRSDERFATVLEGWIGDPERKTRIECSVLDLSLSGVRLVIPGSADVPLEFELQIPDARAAAMARLIWTDGIHYGAQFTG</sequence>
<evidence type="ECO:0000313" key="2">
    <source>
        <dbReference type="EMBL" id="NBJ25510.1"/>
    </source>
</evidence>
<dbReference type="Proteomes" id="UP000818323">
    <property type="component" value="Unassembled WGS sequence"/>
</dbReference>
<dbReference type="SUPFAM" id="SSF141371">
    <property type="entry name" value="PilZ domain-like"/>
    <property type="match status" value="1"/>
</dbReference>
<protein>
    <recommendedName>
        <fullName evidence="1">PilZ domain-containing protein</fullName>
    </recommendedName>
</protein>
<comment type="caution">
    <text evidence="2">The sequence shown here is derived from an EMBL/GenBank/DDBJ whole genome shotgun (WGS) entry which is preliminary data.</text>
</comment>
<dbReference type="InterPro" id="IPR009875">
    <property type="entry name" value="PilZ_domain"/>
</dbReference>
<accession>A0ABW9Z1C1</accession>
<name>A0ABW9Z1C1_9HYPH</name>
<proteinExistence type="predicted"/>